<feature type="non-terminal residue" evidence="3">
    <location>
        <position position="1"/>
    </location>
</feature>
<dbReference type="PROSITE" id="PS50041">
    <property type="entry name" value="C_TYPE_LECTIN_2"/>
    <property type="match status" value="1"/>
</dbReference>
<name>A0AAN8ILF8_TRICO</name>
<keyword evidence="4" id="KW-1185">Reference proteome</keyword>
<evidence type="ECO:0000259" key="2">
    <source>
        <dbReference type="PROSITE" id="PS50041"/>
    </source>
</evidence>
<dbReference type="SUPFAM" id="SSF56436">
    <property type="entry name" value="C-type lectin-like"/>
    <property type="match status" value="1"/>
</dbReference>
<gene>
    <name evidence="3" type="ORF">GCK32_018857</name>
</gene>
<dbReference type="SMART" id="SM00034">
    <property type="entry name" value="CLECT"/>
    <property type="match status" value="1"/>
</dbReference>
<accession>A0AAN8ILF8</accession>
<feature type="chain" id="PRO_5043035964" evidence="1">
    <location>
        <begin position="25"/>
        <end position="174"/>
    </location>
</feature>
<protein>
    <submittedName>
        <fullName evidence="3">C-type lectin domain containing protein</fullName>
    </submittedName>
</protein>
<evidence type="ECO:0000313" key="4">
    <source>
        <dbReference type="Proteomes" id="UP001331761"/>
    </source>
</evidence>
<dbReference type="CDD" id="cd00037">
    <property type="entry name" value="CLECT"/>
    <property type="match status" value="1"/>
</dbReference>
<sequence length="174" mass="20241">NYTEGMNINVVCIFVVIMHIDVSAYEGYPCTPWIYNIEFRKCYRKFADIVSPKTAQKVCQRNGGNLVTICSEAENNFVSLIAHVATSYPYQDHERTWIGLRRNPNDRTQFQWLSGSSCNYTHWTTGEPNDKRGKEDWVHLYSEAEGTYNDWNDLNDGPYQFICERSTCPQEDVE</sequence>
<organism evidence="3 4">
    <name type="scientific">Trichostrongylus colubriformis</name>
    <name type="common">Black scour worm</name>
    <dbReference type="NCBI Taxonomy" id="6319"/>
    <lineage>
        <taxon>Eukaryota</taxon>
        <taxon>Metazoa</taxon>
        <taxon>Ecdysozoa</taxon>
        <taxon>Nematoda</taxon>
        <taxon>Chromadorea</taxon>
        <taxon>Rhabditida</taxon>
        <taxon>Rhabditina</taxon>
        <taxon>Rhabditomorpha</taxon>
        <taxon>Strongyloidea</taxon>
        <taxon>Trichostrongylidae</taxon>
        <taxon>Trichostrongylus</taxon>
    </lineage>
</organism>
<dbReference type="AlphaFoldDB" id="A0AAN8ILF8"/>
<evidence type="ECO:0000313" key="3">
    <source>
        <dbReference type="EMBL" id="KAK5973682.1"/>
    </source>
</evidence>
<feature type="domain" description="C-type lectin" evidence="2">
    <location>
        <begin position="41"/>
        <end position="153"/>
    </location>
</feature>
<dbReference type="Pfam" id="PF00059">
    <property type="entry name" value="Lectin_C"/>
    <property type="match status" value="1"/>
</dbReference>
<dbReference type="InterPro" id="IPR050111">
    <property type="entry name" value="C-type_lectin/snaclec_domain"/>
</dbReference>
<proteinExistence type="predicted"/>
<dbReference type="InterPro" id="IPR016187">
    <property type="entry name" value="CTDL_fold"/>
</dbReference>
<dbReference type="InterPro" id="IPR001304">
    <property type="entry name" value="C-type_lectin-like"/>
</dbReference>
<feature type="signal peptide" evidence="1">
    <location>
        <begin position="1"/>
        <end position="24"/>
    </location>
</feature>
<dbReference type="Proteomes" id="UP001331761">
    <property type="component" value="Unassembled WGS sequence"/>
</dbReference>
<dbReference type="Gene3D" id="3.10.100.10">
    <property type="entry name" value="Mannose-Binding Protein A, subunit A"/>
    <property type="match status" value="1"/>
</dbReference>
<dbReference type="EMBL" id="WIXE01015171">
    <property type="protein sequence ID" value="KAK5973682.1"/>
    <property type="molecule type" value="Genomic_DNA"/>
</dbReference>
<dbReference type="InterPro" id="IPR016186">
    <property type="entry name" value="C-type_lectin-like/link_sf"/>
</dbReference>
<dbReference type="PANTHER" id="PTHR22803">
    <property type="entry name" value="MANNOSE, PHOSPHOLIPASE, LECTIN RECEPTOR RELATED"/>
    <property type="match status" value="1"/>
</dbReference>
<comment type="caution">
    <text evidence="3">The sequence shown here is derived from an EMBL/GenBank/DDBJ whole genome shotgun (WGS) entry which is preliminary data.</text>
</comment>
<reference evidence="3 4" key="1">
    <citation type="submission" date="2019-10" db="EMBL/GenBank/DDBJ databases">
        <title>Assembly and Annotation for the nematode Trichostrongylus colubriformis.</title>
        <authorList>
            <person name="Martin J."/>
        </authorList>
    </citation>
    <scope>NUCLEOTIDE SEQUENCE [LARGE SCALE GENOMIC DNA]</scope>
    <source>
        <strain evidence="3">G859</strain>
        <tissue evidence="3">Whole worm</tissue>
    </source>
</reference>
<evidence type="ECO:0000256" key="1">
    <source>
        <dbReference type="SAM" id="SignalP"/>
    </source>
</evidence>
<keyword evidence="1" id="KW-0732">Signal</keyword>